<evidence type="ECO:0000313" key="4">
    <source>
        <dbReference type="Proteomes" id="UP000507470"/>
    </source>
</evidence>
<organism evidence="3 4">
    <name type="scientific">Mytilus coruscus</name>
    <name type="common">Sea mussel</name>
    <dbReference type="NCBI Taxonomy" id="42192"/>
    <lineage>
        <taxon>Eukaryota</taxon>
        <taxon>Metazoa</taxon>
        <taxon>Spiralia</taxon>
        <taxon>Lophotrochozoa</taxon>
        <taxon>Mollusca</taxon>
        <taxon>Bivalvia</taxon>
        <taxon>Autobranchia</taxon>
        <taxon>Pteriomorphia</taxon>
        <taxon>Mytilida</taxon>
        <taxon>Mytiloidea</taxon>
        <taxon>Mytilidae</taxon>
        <taxon>Mytilinae</taxon>
        <taxon>Mytilus</taxon>
    </lineage>
</organism>
<feature type="region of interest" description="Disordered" evidence="1">
    <location>
        <begin position="23"/>
        <end position="46"/>
    </location>
</feature>
<dbReference type="PROSITE" id="PS50020">
    <property type="entry name" value="WW_DOMAIN_2"/>
    <property type="match status" value="1"/>
</dbReference>
<dbReference type="EMBL" id="CACVKT020000584">
    <property type="protein sequence ID" value="CAC5361146.1"/>
    <property type="molecule type" value="Genomic_DNA"/>
</dbReference>
<protein>
    <recommendedName>
        <fullName evidence="2">WW domain-containing protein</fullName>
    </recommendedName>
</protein>
<evidence type="ECO:0000313" key="3">
    <source>
        <dbReference type="EMBL" id="CAC5361146.1"/>
    </source>
</evidence>
<proteinExistence type="predicted"/>
<reference evidence="3 4" key="1">
    <citation type="submission" date="2020-06" db="EMBL/GenBank/DDBJ databases">
        <authorList>
            <person name="Li R."/>
            <person name="Bekaert M."/>
        </authorList>
    </citation>
    <scope>NUCLEOTIDE SEQUENCE [LARGE SCALE GENOMIC DNA]</scope>
    <source>
        <strain evidence="4">wild</strain>
    </source>
</reference>
<feature type="compositionally biased region" description="Pro residues" evidence="1">
    <location>
        <begin position="29"/>
        <end position="43"/>
    </location>
</feature>
<keyword evidence="4" id="KW-1185">Reference proteome</keyword>
<dbReference type="Proteomes" id="UP000507470">
    <property type="component" value="Unassembled WGS sequence"/>
</dbReference>
<dbReference type="SUPFAM" id="SSF51045">
    <property type="entry name" value="WW domain"/>
    <property type="match status" value="1"/>
</dbReference>
<accession>A0A6J8A4V2</accession>
<dbReference type="AlphaFoldDB" id="A0A6J8A4V2"/>
<name>A0A6J8A4V2_MYTCO</name>
<feature type="domain" description="WW" evidence="2">
    <location>
        <begin position="1"/>
        <end position="33"/>
    </location>
</feature>
<evidence type="ECO:0000259" key="2">
    <source>
        <dbReference type="PROSITE" id="PS50020"/>
    </source>
</evidence>
<sequence>MPYGWEKKFDKKFNGYIYINHNTGEVKTKPPPPDAGNVPPPASEPITRQEQGLTELRSVLMTAVLPVVIFSRGRNVEEGPIGKVLGGTVQLELGKARIFDDVSPTVKANALEGSVMLSVNVCPIRILSSLSTRWYKERDATDLCPVTAMICALQYEYLARTVAPVARIEW</sequence>
<dbReference type="InterPro" id="IPR001202">
    <property type="entry name" value="WW_dom"/>
</dbReference>
<evidence type="ECO:0000256" key="1">
    <source>
        <dbReference type="SAM" id="MobiDB-lite"/>
    </source>
</evidence>
<gene>
    <name evidence="3" type="ORF">MCOR_3376</name>
</gene>
<dbReference type="InterPro" id="IPR036020">
    <property type="entry name" value="WW_dom_sf"/>
</dbReference>